<keyword evidence="2 5" id="KW-0812">Transmembrane</keyword>
<evidence type="ECO:0000313" key="7">
    <source>
        <dbReference type="Proteomes" id="UP000218231"/>
    </source>
</evidence>
<dbReference type="EMBL" id="LIAE01010766">
    <property type="protein sequence ID" value="PAV55519.1"/>
    <property type="molecule type" value="Genomic_DNA"/>
</dbReference>
<comment type="subcellular location">
    <subcellularLocation>
        <location evidence="1">Membrane</location>
        <topology evidence="1">Multi-pass membrane protein</topology>
    </subcellularLocation>
</comment>
<keyword evidence="4 5" id="KW-0472">Membrane</keyword>
<dbReference type="PANTHER" id="PTHR21676">
    <property type="entry name" value="PROTEIN STUM"/>
    <property type="match status" value="1"/>
</dbReference>
<dbReference type="OrthoDB" id="361532at2759"/>
<gene>
    <name evidence="6" type="ORF">WR25_03923</name>
</gene>
<evidence type="ECO:0000256" key="3">
    <source>
        <dbReference type="ARBA" id="ARBA00022989"/>
    </source>
</evidence>
<dbReference type="InterPro" id="IPR026673">
    <property type="entry name" value="SPEC3/Stum"/>
</dbReference>
<dbReference type="GO" id="GO:0016020">
    <property type="term" value="C:membrane"/>
    <property type="evidence" value="ECO:0007669"/>
    <property type="project" value="UniProtKB-SubCell"/>
</dbReference>
<feature type="transmembrane region" description="Helical" evidence="5">
    <location>
        <begin position="43"/>
        <end position="61"/>
    </location>
</feature>
<name>A0A2A2J1Q6_9BILA</name>
<reference evidence="6 7" key="1">
    <citation type="journal article" date="2017" name="Curr. Biol.">
        <title>Genome architecture and evolution of a unichromosomal asexual nematode.</title>
        <authorList>
            <person name="Fradin H."/>
            <person name="Zegar C."/>
            <person name="Gutwein M."/>
            <person name="Lucas J."/>
            <person name="Kovtun M."/>
            <person name="Corcoran D."/>
            <person name="Baugh L.R."/>
            <person name="Kiontke K."/>
            <person name="Gunsalus K."/>
            <person name="Fitch D.H."/>
            <person name="Piano F."/>
        </authorList>
    </citation>
    <scope>NUCLEOTIDE SEQUENCE [LARGE SCALE GENOMIC DNA]</scope>
    <source>
        <strain evidence="6">PF1309</strain>
    </source>
</reference>
<proteinExistence type="predicted"/>
<sequence length="77" mass="9003">MDYDIEDPIFDEEPHSKCDQERISISVLPRQGTFRKAIPCMPMYLASICCLCNVFIPGLEVENKEKRKRSRKVRLDV</sequence>
<protein>
    <submittedName>
        <fullName evidence="6">Uncharacterized protein</fullName>
    </submittedName>
</protein>
<keyword evidence="7" id="KW-1185">Reference proteome</keyword>
<evidence type="ECO:0000256" key="5">
    <source>
        <dbReference type="SAM" id="Phobius"/>
    </source>
</evidence>
<organism evidence="6 7">
    <name type="scientific">Diploscapter pachys</name>
    <dbReference type="NCBI Taxonomy" id="2018661"/>
    <lineage>
        <taxon>Eukaryota</taxon>
        <taxon>Metazoa</taxon>
        <taxon>Ecdysozoa</taxon>
        <taxon>Nematoda</taxon>
        <taxon>Chromadorea</taxon>
        <taxon>Rhabditida</taxon>
        <taxon>Rhabditina</taxon>
        <taxon>Rhabditomorpha</taxon>
        <taxon>Rhabditoidea</taxon>
        <taxon>Rhabditidae</taxon>
        <taxon>Diploscapter</taxon>
    </lineage>
</organism>
<dbReference type="PANTHER" id="PTHR21676:SF6">
    <property type="entry name" value="PROTEIN STUM"/>
    <property type="match status" value="1"/>
</dbReference>
<evidence type="ECO:0000256" key="4">
    <source>
        <dbReference type="ARBA" id="ARBA00023136"/>
    </source>
</evidence>
<dbReference type="AlphaFoldDB" id="A0A2A2J1Q6"/>
<evidence type="ECO:0000256" key="2">
    <source>
        <dbReference type="ARBA" id="ARBA00022692"/>
    </source>
</evidence>
<evidence type="ECO:0000256" key="1">
    <source>
        <dbReference type="ARBA" id="ARBA00004141"/>
    </source>
</evidence>
<comment type="caution">
    <text evidence="6">The sequence shown here is derived from an EMBL/GenBank/DDBJ whole genome shotgun (WGS) entry which is preliminary data.</text>
</comment>
<dbReference type="Proteomes" id="UP000218231">
    <property type="component" value="Unassembled WGS sequence"/>
</dbReference>
<accession>A0A2A2J1Q6</accession>
<evidence type="ECO:0000313" key="6">
    <source>
        <dbReference type="EMBL" id="PAV55519.1"/>
    </source>
</evidence>
<keyword evidence="3 5" id="KW-1133">Transmembrane helix</keyword>